<gene>
    <name evidence="1" type="ORF">GCM10009411_39440</name>
</gene>
<dbReference type="EMBL" id="BMQX01000101">
    <property type="protein sequence ID" value="GGQ37315.1"/>
    <property type="molecule type" value="Genomic_DNA"/>
</dbReference>
<sequence>MAIARDGRNAVIAGAITAFGAGEAAQRLGDIEFSSFARPK</sequence>
<evidence type="ECO:0000313" key="1">
    <source>
        <dbReference type="EMBL" id="GGQ37315.1"/>
    </source>
</evidence>
<proteinExistence type="predicted"/>
<keyword evidence="2" id="KW-1185">Reference proteome</keyword>
<organism evidence="1 2">
    <name type="scientific">Shewanella litoralis</name>
    <dbReference type="NCBI Taxonomy" id="2282700"/>
    <lineage>
        <taxon>Bacteria</taxon>
        <taxon>Pseudomonadati</taxon>
        <taxon>Pseudomonadota</taxon>
        <taxon>Gammaproteobacteria</taxon>
        <taxon>Alteromonadales</taxon>
        <taxon>Shewanellaceae</taxon>
        <taxon>Shewanella</taxon>
    </lineage>
</organism>
<evidence type="ECO:0000313" key="2">
    <source>
        <dbReference type="Proteomes" id="UP000619118"/>
    </source>
</evidence>
<comment type="caution">
    <text evidence="1">The sequence shown here is derived from an EMBL/GenBank/DDBJ whole genome shotgun (WGS) entry which is preliminary data.</text>
</comment>
<dbReference type="Proteomes" id="UP000619118">
    <property type="component" value="Unassembled WGS sequence"/>
</dbReference>
<reference evidence="2" key="1">
    <citation type="journal article" date="2019" name="Int. J. Syst. Evol. Microbiol.">
        <title>The Global Catalogue of Microorganisms (GCM) 10K type strain sequencing project: providing services to taxonomists for standard genome sequencing and annotation.</title>
        <authorList>
            <consortium name="The Broad Institute Genomics Platform"/>
            <consortium name="The Broad Institute Genome Sequencing Center for Infectious Disease"/>
            <person name="Wu L."/>
            <person name="Ma J."/>
        </authorList>
    </citation>
    <scope>NUCLEOTIDE SEQUENCE [LARGE SCALE GENOMIC DNA]</scope>
    <source>
        <strain evidence="2">JCM 32306</strain>
    </source>
</reference>
<name>A0ABQ2RM80_9GAMM</name>
<protein>
    <submittedName>
        <fullName evidence="1">Uncharacterized protein</fullName>
    </submittedName>
</protein>
<accession>A0ABQ2RM80</accession>